<gene>
    <name evidence="1" type="ORF">DM813_18195</name>
</gene>
<organism evidence="1 2">
    <name type="scientific">Pseudomonas alkylphenolica</name>
    <dbReference type="NCBI Taxonomy" id="237609"/>
    <lineage>
        <taxon>Bacteria</taxon>
        <taxon>Pseudomonadati</taxon>
        <taxon>Pseudomonadota</taxon>
        <taxon>Gammaproteobacteria</taxon>
        <taxon>Pseudomonadales</taxon>
        <taxon>Pseudomonadaceae</taxon>
        <taxon>Pseudomonas</taxon>
    </lineage>
</organism>
<evidence type="ECO:0000313" key="1">
    <source>
        <dbReference type="EMBL" id="RWU21663.1"/>
    </source>
</evidence>
<dbReference type="AlphaFoldDB" id="A0A443ZRE8"/>
<proteinExistence type="predicted"/>
<dbReference type="OrthoDB" id="6889413at2"/>
<sequence>MTLVMATGIARAKELPVPLVTGEQWTQSTAEFKKVYLIGIANAFEVEAAYHGDKKPTDEQSLIPRFGRGLKGQTLDTVRQGIDTWYAAHPDQLKRPVIETIWFEMVVPGLKQNP</sequence>
<dbReference type="EMBL" id="QJRG01000047">
    <property type="protein sequence ID" value="RWU21663.1"/>
    <property type="molecule type" value="Genomic_DNA"/>
</dbReference>
<evidence type="ECO:0000313" key="2">
    <source>
        <dbReference type="Proteomes" id="UP000288983"/>
    </source>
</evidence>
<comment type="caution">
    <text evidence="1">The sequence shown here is derived from an EMBL/GenBank/DDBJ whole genome shotgun (WGS) entry which is preliminary data.</text>
</comment>
<reference evidence="1 2" key="1">
    <citation type="submission" date="2018-06" db="EMBL/GenBank/DDBJ databases">
        <title>Bacteria isolated from soil of Wuhan.</title>
        <authorList>
            <person name="Wei X."/>
            <person name="Chunhua H."/>
        </authorList>
    </citation>
    <scope>NUCLEOTIDE SEQUENCE [LARGE SCALE GENOMIC DNA]</scope>
    <source>
        <strain evidence="2">xwS2</strain>
    </source>
</reference>
<dbReference type="Proteomes" id="UP000288983">
    <property type="component" value="Unassembled WGS sequence"/>
</dbReference>
<protein>
    <submittedName>
        <fullName evidence="1">Uncharacterized protein</fullName>
    </submittedName>
</protein>
<name>A0A443ZRE8_9PSED</name>
<accession>A0A443ZRE8</accession>